<evidence type="ECO:0000313" key="2">
    <source>
        <dbReference type="EMBL" id="POS78058.1"/>
    </source>
</evidence>
<feature type="signal peptide" evidence="1">
    <location>
        <begin position="1"/>
        <end position="18"/>
    </location>
</feature>
<evidence type="ECO:0000313" key="3">
    <source>
        <dbReference type="Proteomes" id="UP000094444"/>
    </source>
</evidence>
<dbReference type="InParanoid" id="A0A2P5I6B6"/>
<dbReference type="AlphaFoldDB" id="A0A2P5I6B6"/>
<protein>
    <submittedName>
        <fullName evidence="2">Uncharacterized protein</fullName>
    </submittedName>
</protein>
<name>A0A2P5I6B6_DIAHE</name>
<evidence type="ECO:0000256" key="1">
    <source>
        <dbReference type="SAM" id="SignalP"/>
    </source>
</evidence>
<feature type="chain" id="PRO_5015173238" evidence="1">
    <location>
        <begin position="19"/>
        <end position="37"/>
    </location>
</feature>
<sequence length="37" mass="4155">MFRLLLILLVLHLATTHASISAHTMCSGRAAWRNFMA</sequence>
<keyword evidence="3" id="KW-1185">Reference proteome</keyword>
<accession>A0A2P5I6B6</accession>
<keyword evidence="1" id="KW-0732">Signal</keyword>
<proteinExistence type="predicted"/>
<comment type="caution">
    <text evidence="2">The sequence shown here is derived from an EMBL/GenBank/DDBJ whole genome shotgun (WGS) entry which is preliminary data.</text>
</comment>
<reference evidence="2" key="1">
    <citation type="submission" date="2017-09" db="EMBL/GenBank/DDBJ databases">
        <title>Polyketide synthases of a Diaporthe helianthi virulent isolate.</title>
        <authorList>
            <person name="Baroncelli R."/>
        </authorList>
    </citation>
    <scope>NUCLEOTIDE SEQUENCE [LARGE SCALE GENOMIC DNA]</scope>
    <source>
        <strain evidence="2">7/96</strain>
    </source>
</reference>
<dbReference type="EMBL" id="MAVT02000216">
    <property type="protein sequence ID" value="POS78058.1"/>
    <property type="molecule type" value="Genomic_DNA"/>
</dbReference>
<gene>
    <name evidence="2" type="ORF">DHEL01_v203544</name>
</gene>
<dbReference type="Proteomes" id="UP000094444">
    <property type="component" value="Unassembled WGS sequence"/>
</dbReference>
<organism evidence="2 3">
    <name type="scientific">Diaporthe helianthi</name>
    <dbReference type="NCBI Taxonomy" id="158607"/>
    <lineage>
        <taxon>Eukaryota</taxon>
        <taxon>Fungi</taxon>
        <taxon>Dikarya</taxon>
        <taxon>Ascomycota</taxon>
        <taxon>Pezizomycotina</taxon>
        <taxon>Sordariomycetes</taxon>
        <taxon>Sordariomycetidae</taxon>
        <taxon>Diaporthales</taxon>
        <taxon>Diaporthaceae</taxon>
        <taxon>Diaporthe</taxon>
    </lineage>
</organism>